<proteinExistence type="predicted"/>
<keyword evidence="2" id="KW-1185">Reference proteome</keyword>
<gene>
    <name evidence="1" type="ORF">BDV98DRAFT_572925</name>
</gene>
<organism evidence="1 2">
    <name type="scientific">Pterulicium gracile</name>
    <dbReference type="NCBI Taxonomy" id="1884261"/>
    <lineage>
        <taxon>Eukaryota</taxon>
        <taxon>Fungi</taxon>
        <taxon>Dikarya</taxon>
        <taxon>Basidiomycota</taxon>
        <taxon>Agaricomycotina</taxon>
        <taxon>Agaricomycetes</taxon>
        <taxon>Agaricomycetidae</taxon>
        <taxon>Agaricales</taxon>
        <taxon>Pleurotineae</taxon>
        <taxon>Pterulaceae</taxon>
        <taxon>Pterulicium</taxon>
    </lineage>
</organism>
<evidence type="ECO:0000313" key="2">
    <source>
        <dbReference type="Proteomes" id="UP000305067"/>
    </source>
</evidence>
<name>A0A5C3QAJ5_9AGAR</name>
<protein>
    <submittedName>
        <fullName evidence="1">Uncharacterized protein</fullName>
    </submittedName>
</protein>
<dbReference type="EMBL" id="ML178839">
    <property type="protein sequence ID" value="TFK98586.1"/>
    <property type="molecule type" value="Genomic_DNA"/>
</dbReference>
<sequence length="153" mass="16832">MLRFPLQIGLPDPLDNKRQMRSLTSMNFATLLGSQARRKMLNQMARTRTQGIAQGVTGTGFFQSVTPVHASPSSLRPSFRTPSPPPLLSTGLDIFPDGHSTAFRSSRYLLSSSLYETSCFPSRFLPVMSLSSLSLTLPCCTAFTCFLQLHVSI</sequence>
<reference evidence="1 2" key="1">
    <citation type="journal article" date="2019" name="Nat. Ecol. Evol.">
        <title>Megaphylogeny resolves global patterns of mushroom evolution.</title>
        <authorList>
            <person name="Varga T."/>
            <person name="Krizsan K."/>
            <person name="Foldi C."/>
            <person name="Dima B."/>
            <person name="Sanchez-Garcia M."/>
            <person name="Sanchez-Ramirez S."/>
            <person name="Szollosi G.J."/>
            <person name="Szarkandi J.G."/>
            <person name="Papp V."/>
            <person name="Albert L."/>
            <person name="Andreopoulos W."/>
            <person name="Angelini C."/>
            <person name="Antonin V."/>
            <person name="Barry K.W."/>
            <person name="Bougher N.L."/>
            <person name="Buchanan P."/>
            <person name="Buyck B."/>
            <person name="Bense V."/>
            <person name="Catcheside P."/>
            <person name="Chovatia M."/>
            <person name="Cooper J."/>
            <person name="Damon W."/>
            <person name="Desjardin D."/>
            <person name="Finy P."/>
            <person name="Geml J."/>
            <person name="Haridas S."/>
            <person name="Hughes K."/>
            <person name="Justo A."/>
            <person name="Karasinski D."/>
            <person name="Kautmanova I."/>
            <person name="Kiss B."/>
            <person name="Kocsube S."/>
            <person name="Kotiranta H."/>
            <person name="LaButti K.M."/>
            <person name="Lechner B.E."/>
            <person name="Liimatainen K."/>
            <person name="Lipzen A."/>
            <person name="Lukacs Z."/>
            <person name="Mihaltcheva S."/>
            <person name="Morgado L.N."/>
            <person name="Niskanen T."/>
            <person name="Noordeloos M.E."/>
            <person name="Ohm R.A."/>
            <person name="Ortiz-Santana B."/>
            <person name="Ovrebo C."/>
            <person name="Racz N."/>
            <person name="Riley R."/>
            <person name="Savchenko A."/>
            <person name="Shiryaev A."/>
            <person name="Soop K."/>
            <person name="Spirin V."/>
            <person name="Szebenyi C."/>
            <person name="Tomsovsky M."/>
            <person name="Tulloss R.E."/>
            <person name="Uehling J."/>
            <person name="Grigoriev I.V."/>
            <person name="Vagvolgyi C."/>
            <person name="Papp T."/>
            <person name="Martin F.M."/>
            <person name="Miettinen O."/>
            <person name="Hibbett D.S."/>
            <person name="Nagy L.G."/>
        </authorList>
    </citation>
    <scope>NUCLEOTIDE SEQUENCE [LARGE SCALE GENOMIC DNA]</scope>
    <source>
        <strain evidence="1 2">CBS 309.79</strain>
    </source>
</reference>
<dbReference type="AlphaFoldDB" id="A0A5C3QAJ5"/>
<evidence type="ECO:0000313" key="1">
    <source>
        <dbReference type="EMBL" id="TFK98586.1"/>
    </source>
</evidence>
<accession>A0A5C3QAJ5</accession>
<dbReference type="Proteomes" id="UP000305067">
    <property type="component" value="Unassembled WGS sequence"/>
</dbReference>